<evidence type="ECO:0000256" key="13">
    <source>
        <dbReference type="ARBA" id="ARBA00034617"/>
    </source>
</evidence>
<comment type="caution">
    <text evidence="20">The sequence shown here is derived from an EMBL/GenBank/DDBJ whole genome shotgun (WGS) entry which is preliminary data.</text>
</comment>
<dbReference type="GO" id="GO:0000287">
    <property type="term" value="F:magnesium ion binding"/>
    <property type="evidence" value="ECO:0007669"/>
    <property type="project" value="UniProtKB-UniRule"/>
</dbReference>
<feature type="binding site" evidence="16">
    <location>
        <begin position="20"/>
        <end position="27"/>
    </location>
    <ligand>
        <name>ATP</name>
        <dbReference type="ChEBI" id="CHEBI:30616"/>
    </ligand>
</feature>
<keyword evidence="8 15" id="KW-0067">ATP-binding</keyword>
<keyword evidence="11 15" id="KW-0234">DNA repair</keyword>
<comment type="cofactor">
    <cofactor evidence="15">
        <name>Mg(2+)</name>
        <dbReference type="ChEBI" id="CHEBI:18420"/>
    </cofactor>
    <text evidence="15">Binds 1 Mg(2+) ion per subunit.</text>
</comment>
<feature type="active site" description="For nuclease activity" evidence="15">
    <location>
        <position position="1125"/>
    </location>
</feature>
<dbReference type="InterPro" id="IPR014016">
    <property type="entry name" value="UvrD-like_ATP-bd"/>
</dbReference>
<dbReference type="Gene3D" id="1.10.486.10">
    <property type="entry name" value="PCRA, domain 4"/>
    <property type="match status" value="1"/>
</dbReference>
<feature type="binding site" evidence="15">
    <location>
        <position position="1125"/>
    </location>
    <ligand>
        <name>Mg(2+)</name>
        <dbReference type="ChEBI" id="CHEBI:18420"/>
    </ligand>
</feature>
<comment type="function">
    <text evidence="15">A helicase/nuclease that prepares dsDNA breaks (DSB) for recombinational DNA repair. Binds to DSBs and unwinds DNA via a highly rapid and processive ATP-dependent bidirectional helicase activity. Unwinds dsDNA until it encounters a Chi (crossover hotspot instigator) sequence from the 3' direction. Cuts ssDNA a few nucleotides 3' to the Chi site. The properties and activities of the enzyme are changed at Chi. The Chi-altered holoenzyme produces a long 3'-ssDNA overhang and facilitates RecA-binding to the ssDNA for homologous DNA recombination and repair. Holoenzyme degrades any linearized DNA that is unable to undergo homologous recombination. In the holoenzyme this subunit contributes ATPase, 3'-5' helicase, exonuclease activity and loads RecA onto ssDNA.</text>
</comment>
<dbReference type="InterPro" id="IPR011335">
    <property type="entry name" value="Restrct_endonuc-II-like"/>
</dbReference>
<evidence type="ECO:0000256" key="11">
    <source>
        <dbReference type="ARBA" id="ARBA00023204"/>
    </source>
</evidence>
<evidence type="ECO:0000259" key="19">
    <source>
        <dbReference type="PROSITE" id="PS51217"/>
    </source>
</evidence>
<dbReference type="GO" id="GO:0000724">
    <property type="term" value="P:double-strand break repair via homologous recombination"/>
    <property type="evidence" value="ECO:0007669"/>
    <property type="project" value="UniProtKB-UniRule"/>
</dbReference>
<evidence type="ECO:0000256" key="3">
    <source>
        <dbReference type="ARBA" id="ARBA00022741"/>
    </source>
</evidence>
<dbReference type="InterPro" id="IPR011604">
    <property type="entry name" value="PDDEXK-like_dom_sf"/>
</dbReference>
<dbReference type="Proteomes" id="UP000536534">
    <property type="component" value="Unassembled WGS sequence"/>
</dbReference>
<dbReference type="HAMAP" id="MF_01485">
    <property type="entry name" value="RecB"/>
    <property type="match status" value="1"/>
</dbReference>
<evidence type="ECO:0000313" key="21">
    <source>
        <dbReference type="Proteomes" id="UP000536534"/>
    </source>
</evidence>
<comment type="subunit">
    <text evidence="15">Heterotrimer of RecB, RecC and RecD. All subunits contribute to DNA-binding. Interacts with RecA.</text>
</comment>
<accession>A0A7X7LUY9</accession>
<comment type="catalytic activity">
    <reaction evidence="15">
        <text>Exonucleolytic cleavage (in the presence of ATP) in either 5'- to 3'- or 3'- to 5'-direction to yield 5'-phosphooligonucleotides.</text>
        <dbReference type="EC" id="3.1.11.5"/>
    </reaction>
</comment>
<keyword evidence="3 15" id="KW-0547">Nucleotide-binding</keyword>
<evidence type="ECO:0000256" key="12">
    <source>
        <dbReference type="ARBA" id="ARBA00023235"/>
    </source>
</evidence>
<evidence type="ECO:0000313" key="20">
    <source>
        <dbReference type="EMBL" id="NLF53798.1"/>
    </source>
</evidence>
<evidence type="ECO:0000256" key="17">
    <source>
        <dbReference type="SAM" id="MobiDB-lite"/>
    </source>
</evidence>
<evidence type="ECO:0000259" key="18">
    <source>
        <dbReference type="PROSITE" id="PS51198"/>
    </source>
</evidence>
<dbReference type="InterPro" id="IPR038726">
    <property type="entry name" value="PDDEXK_AddAB-type"/>
</dbReference>
<dbReference type="InterPro" id="IPR014017">
    <property type="entry name" value="DNA_helicase_UvrD-like_C"/>
</dbReference>
<comment type="similarity">
    <text evidence="15">Belongs to the helicase family. UvrD subfamily.</text>
</comment>
<feature type="region of interest" description="Disordered" evidence="17">
    <location>
        <begin position="951"/>
        <end position="979"/>
    </location>
</feature>
<comment type="domain">
    <text evidence="15">The N-terminal DNA-binding domain is a ssDNA-dependent ATPase and has ATP-dependent 3'-5' helicase function. This domain interacts with RecC.</text>
</comment>
<dbReference type="EC" id="3.1.11.5" evidence="15"/>
<keyword evidence="2 15" id="KW-0479">Metal-binding</keyword>
<dbReference type="EC" id="5.6.2.4" evidence="15"/>
<evidence type="ECO:0000256" key="16">
    <source>
        <dbReference type="PROSITE-ProRule" id="PRU00560"/>
    </source>
</evidence>
<dbReference type="EMBL" id="JAAYYV010000139">
    <property type="protein sequence ID" value="NLF53798.1"/>
    <property type="molecule type" value="Genomic_DNA"/>
</dbReference>
<comment type="domain">
    <text evidence="15">The C-terminal domain has nuclease activity and interacts with RecD. It interacts with RecA, facilitating its loading onto ssDNA.</text>
</comment>
<gene>
    <name evidence="15 20" type="primary">recB</name>
    <name evidence="20" type="ORF">GX576_05265</name>
</gene>
<keyword evidence="10 15" id="KW-0238">DNA-binding</keyword>
<dbReference type="PANTHER" id="PTHR11070:SF23">
    <property type="entry name" value="RECBCD ENZYME SUBUNIT RECB"/>
    <property type="match status" value="1"/>
</dbReference>
<dbReference type="Pfam" id="PF12705">
    <property type="entry name" value="PDDEXK_1"/>
    <property type="match status" value="1"/>
</dbReference>
<feature type="binding site" evidence="15">
    <location>
        <position position="999"/>
    </location>
    <ligand>
        <name>Mg(2+)</name>
        <dbReference type="ChEBI" id="CHEBI:18420"/>
    </ligand>
</feature>
<dbReference type="InterPro" id="IPR004586">
    <property type="entry name" value="RecB"/>
</dbReference>
<dbReference type="Gene3D" id="3.90.320.10">
    <property type="match status" value="1"/>
</dbReference>
<proteinExistence type="inferred from homology"/>
<feature type="domain" description="UvrD-like helicase C-terminal" evidence="19">
    <location>
        <begin position="470"/>
        <end position="770"/>
    </location>
</feature>
<keyword evidence="7 15" id="KW-0269">Exonuclease</keyword>
<dbReference type="GO" id="GO:0043138">
    <property type="term" value="F:3'-5' DNA helicase activity"/>
    <property type="evidence" value="ECO:0007669"/>
    <property type="project" value="UniProtKB-UniRule"/>
</dbReference>
<reference evidence="20 21" key="1">
    <citation type="journal article" date="2020" name="Biotechnol. Biofuels">
        <title>New insights from the biogas microbiome by comprehensive genome-resolved metagenomics of nearly 1600 species originating from multiple anaerobic digesters.</title>
        <authorList>
            <person name="Campanaro S."/>
            <person name="Treu L."/>
            <person name="Rodriguez-R L.M."/>
            <person name="Kovalovszki A."/>
            <person name="Ziels R.M."/>
            <person name="Maus I."/>
            <person name="Zhu X."/>
            <person name="Kougias P.G."/>
            <person name="Basile A."/>
            <person name="Luo G."/>
            <person name="Schluter A."/>
            <person name="Konstantinidis K.T."/>
            <person name="Angelidaki I."/>
        </authorList>
    </citation>
    <scope>NUCLEOTIDE SEQUENCE [LARGE SCALE GENOMIC DNA]</scope>
    <source>
        <strain evidence="20">AS06rmzACSIP_256</strain>
    </source>
</reference>
<keyword evidence="5 15" id="KW-0378">Hydrolase</keyword>
<organism evidence="20 21">
    <name type="scientific">Thauera phenolivorans</name>
    <dbReference type="NCBI Taxonomy" id="1792543"/>
    <lineage>
        <taxon>Bacteria</taxon>
        <taxon>Pseudomonadati</taxon>
        <taxon>Pseudomonadota</taxon>
        <taxon>Betaproteobacteria</taxon>
        <taxon>Rhodocyclales</taxon>
        <taxon>Zoogloeaceae</taxon>
        <taxon>Thauera</taxon>
    </lineage>
</organism>
<keyword evidence="1 15" id="KW-0540">Nuclease</keyword>
<evidence type="ECO:0000256" key="4">
    <source>
        <dbReference type="ARBA" id="ARBA00022763"/>
    </source>
</evidence>
<evidence type="ECO:0000256" key="6">
    <source>
        <dbReference type="ARBA" id="ARBA00022806"/>
    </source>
</evidence>
<evidence type="ECO:0000256" key="1">
    <source>
        <dbReference type="ARBA" id="ARBA00022722"/>
    </source>
</evidence>
<dbReference type="SUPFAM" id="SSF52540">
    <property type="entry name" value="P-loop containing nucleoside triphosphate hydrolases"/>
    <property type="match status" value="1"/>
</dbReference>
<dbReference type="Pfam" id="PF13361">
    <property type="entry name" value="UvrD_C"/>
    <property type="match status" value="1"/>
</dbReference>
<dbReference type="PROSITE" id="PS51217">
    <property type="entry name" value="UVRD_HELICASE_CTER"/>
    <property type="match status" value="1"/>
</dbReference>
<evidence type="ECO:0000256" key="7">
    <source>
        <dbReference type="ARBA" id="ARBA00022839"/>
    </source>
</evidence>
<dbReference type="GO" id="GO:0008854">
    <property type="term" value="F:exodeoxyribonuclease V activity"/>
    <property type="evidence" value="ECO:0007669"/>
    <property type="project" value="UniProtKB-EC"/>
</dbReference>
<feature type="binding site" evidence="15">
    <location>
        <position position="1112"/>
    </location>
    <ligand>
        <name>Mg(2+)</name>
        <dbReference type="ChEBI" id="CHEBI:18420"/>
    </ligand>
</feature>
<dbReference type="GO" id="GO:0005524">
    <property type="term" value="F:ATP binding"/>
    <property type="evidence" value="ECO:0007669"/>
    <property type="project" value="UniProtKB-UniRule"/>
</dbReference>
<dbReference type="InterPro" id="IPR027417">
    <property type="entry name" value="P-loop_NTPase"/>
</dbReference>
<sequence>MSQPLNPIDFPLWGSRLIEASAGTGKTWTIAALYLRLVLGHGGEEGFGRPLQPGEILVMTFTRAATRELSDRIRARLLEAARCFRGETEPAPGDALLARLLEAYPDEAGRAGAAWRLAVAAEGMDEAAVHTIDAWCQRMLREHAFDSGNPFDETLSPDERSLLTEAAHDYWRQHCYPLAGAELDAALAVWPGVNAFAGDMAALAGQPIAEDAGEGTLADCLRRTRRERDAALHTIAEGWAGRAREMRDWLDSQTAPASCDWNRSKLRPDNYRKWLAQLETWAQDPLATRLDLTEAARKRLCPSGLLEARKAGAPAIALPAHFEAFAALLAGLAALPEPAVAARLHAAASVARRLQGLKRQARSFGFADMLERLDHALAGPHGARLRERILAQYPVALIDEFQDTSPLQYRLFDRLYRTADNARDSALLLIGDPKQSIYAFRGADIHSYLQARRATAGRHYVLDTNYRSTAALVDAVNRCFGTAEARAGEGAFLFRSGGEDPLPFVQVAAKDRDAVLQSAAGAVPALTVCHDLALRSTAESRRFFAARCAERIVGWLNDERAGFASPDGGFERLRPADIAVLVRTGTEAAAVRHALRRRGVSSVYLSDKDSVFASEEARDLLHWLRAVASPLDAQRVRAGFATRTLDLPPAELAWLAASDEAFEARSEQVRSLNRVWREQGVLAMLRRTLHLLDLPARWLTAADGERRLTNVLHLAELLQAASAALDGEQALIRWLATQIGEAGAAGDEQVLRLESDADLVKVVTVHKSKGLEYPVVCLPFPCSFRPVERRNTRFVRVADETGRRALKLHYDDEDLARAERERLQEDLRLLYVALTRPRHALWMGFAAIRIGNGKACRTHDSAPGYLLGGTAARAENEWIDPLQALADAAGSGDGPPIVLEAAGEEVGHSRLQARSAPPALQDRPPYAADFERDWALGSFSALVRDLATTPAPMAATQRQRAAEDEIDGDAADGPAAPGPAAAVPWHRFPKGSFSGDFLHAQLEWLAAEGFALDGDPALEARLRRRCEGAGRGAYADDVVAWMRALTARPLPSLGAALSELPVLLPELEFWLPAGALRARELDALCRAHLLAGRARPELPARVLHGMLMGFADLVFEHDGRYWVLDYKSNTLGRNDAAYHHDALEAAMAAHRYDVQAALYLLALHRLLRARLGEAYAPARQLGGAIYFFLRGIDGPARGEYFIPPPLALIDALDAMLAAEEHGA</sequence>
<dbReference type="CDD" id="cd22352">
    <property type="entry name" value="RecB_C-like"/>
    <property type="match status" value="1"/>
</dbReference>
<evidence type="ECO:0000256" key="9">
    <source>
        <dbReference type="ARBA" id="ARBA00022842"/>
    </source>
</evidence>
<dbReference type="AlphaFoldDB" id="A0A7X7LUY9"/>
<evidence type="ECO:0000256" key="10">
    <source>
        <dbReference type="ARBA" id="ARBA00023125"/>
    </source>
</evidence>
<keyword evidence="6 15" id="KW-0347">Helicase</keyword>
<dbReference type="NCBIfam" id="TIGR00609">
    <property type="entry name" value="recB"/>
    <property type="match status" value="1"/>
</dbReference>
<dbReference type="PROSITE" id="PS51198">
    <property type="entry name" value="UVRD_HELICASE_ATP_BIND"/>
    <property type="match status" value="1"/>
</dbReference>
<keyword evidence="12 15" id="KW-0413">Isomerase</keyword>
<keyword evidence="9 15" id="KW-0460">Magnesium</keyword>
<feature type="region of interest" description="DNA-binding and helicase activity, interacts with RecC" evidence="15">
    <location>
        <begin position="1"/>
        <end position="908"/>
    </location>
</feature>
<comment type="catalytic activity">
    <reaction evidence="14 15">
        <text>ATP + H2O = ADP + phosphate + H(+)</text>
        <dbReference type="Rhea" id="RHEA:13065"/>
        <dbReference type="ChEBI" id="CHEBI:15377"/>
        <dbReference type="ChEBI" id="CHEBI:15378"/>
        <dbReference type="ChEBI" id="CHEBI:30616"/>
        <dbReference type="ChEBI" id="CHEBI:43474"/>
        <dbReference type="ChEBI" id="CHEBI:456216"/>
        <dbReference type="EC" id="5.6.2.4"/>
    </reaction>
</comment>
<protein>
    <recommendedName>
        <fullName evidence="15">RecBCD enzyme subunit RecB</fullName>
        <ecNumber evidence="15">3.1.11.5</ecNumber>
        <ecNumber evidence="15">5.6.2.4</ecNumber>
    </recommendedName>
    <alternativeName>
        <fullName evidence="15">DNA 3'-5' helicase subunit RecB</fullName>
    </alternativeName>
    <alternativeName>
        <fullName evidence="15">Exonuclease V subunit RecB</fullName>
        <shortName evidence="15">ExoV subunit RecB</shortName>
    </alternativeName>
    <alternativeName>
        <fullName evidence="15">Helicase/nuclease RecBCD subunit RecB</fullName>
    </alternativeName>
</protein>
<dbReference type="GO" id="GO:0009338">
    <property type="term" value="C:exodeoxyribonuclease V complex"/>
    <property type="evidence" value="ECO:0007669"/>
    <property type="project" value="TreeGrafter"/>
</dbReference>
<feature type="domain" description="UvrD-like helicase ATP-binding" evidence="18">
    <location>
        <begin position="1"/>
        <end position="469"/>
    </location>
</feature>
<evidence type="ECO:0000256" key="14">
    <source>
        <dbReference type="ARBA" id="ARBA00048988"/>
    </source>
</evidence>
<dbReference type="Pfam" id="PF00580">
    <property type="entry name" value="UvrD-helicase"/>
    <property type="match status" value="1"/>
</dbReference>
<dbReference type="GO" id="GO:0003677">
    <property type="term" value="F:DNA binding"/>
    <property type="evidence" value="ECO:0007669"/>
    <property type="project" value="UniProtKB-UniRule"/>
</dbReference>
<dbReference type="InterPro" id="IPR000212">
    <property type="entry name" value="DNA_helicase_UvrD/REP"/>
</dbReference>
<feature type="region of interest" description="Nuclease activity, interacts with RecD and RecA" evidence="15">
    <location>
        <begin position="933"/>
        <end position="1223"/>
    </location>
</feature>
<keyword evidence="4 15" id="KW-0227">DNA damage</keyword>
<name>A0A7X7LUY9_9RHOO</name>
<evidence type="ECO:0000256" key="5">
    <source>
        <dbReference type="ARBA" id="ARBA00022801"/>
    </source>
</evidence>
<dbReference type="Gene3D" id="1.10.3170.10">
    <property type="entry name" value="Recbcd, chain B, domain 2"/>
    <property type="match status" value="1"/>
</dbReference>
<comment type="catalytic activity">
    <reaction evidence="13 15">
        <text>Couples ATP hydrolysis with the unwinding of duplex DNA by translocating in the 3'-5' direction.</text>
        <dbReference type="EC" id="5.6.2.4"/>
    </reaction>
</comment>
<evidence type="ECO:0000256" key="15">
    <source>
        <dbReference type="HAMAP-Rule" id="MF_01485"/>
    </source>
</evidence>
<evidence type="ECO:0000256" key="2">
    <source>
        <dbReference type="ARBA" id="ARBA00022723"/>
    </source>
</evidence>
<dbReference type="Gene3D" id="3.40.50.300">
    <property type="entry name" value="P-loop containing nucleotide triphosphate hydrolases"/>
    <property type="match status" value="2"/>
</dbReference>
<comment type="miscellaneous">
    <text evidence="15">In the RecBCD complex, RecB has a slow 3'-5' helicase, an exonuclease activity and loads RecA onto ssDNA, RecD has a fast 5'-3' helicase activity, while RecC stimulates the ATPase and processivity of the RecB helicase and contributes to recognition of the Chi site.</text>
</comment>
<dbReference type="SUPFAM" id="SSF52980">
    <property type="entry name" value="Restriction endonuclease-like"/>
    <property type="match status" value="1"/>
</dbReference>
<dbReference type="GO" id="GO:0005829">
    <property type="term" value="C:cytosol"/>
    <property type="evidence" value="ECO:0007669"/>
    <property type="project" value="TreeGrafter"/>
</dbReference>
<dbReference type="PANTHER" id="PTHR11070">
    <property type="entry name" value="UVRD / RECB / PCRA DNA HELICASE FAMILY MEMBER"/>
    <property type="match status" value="1"/>
</dbReference>
<evidence type="ECO:0000256" key="8">
    <source>
        <dbReference type="ARBA" id="ARBA00022840"/>
    </source>
</evidence>